<evidence type="ECO:0000313" key="3">
    <source>
        <dbReference type="Proteomes" id="UP000092154"/>
    </source>
</evidence>
<dbReference type="EMBL" id="KV448472">
    <property type="protein sequence ID" value="OAX35743.1"/>
    <property type="molecule type" value="Genomic_DNA"/>
</dbReference>
<dbReference type="OrthoDB" id="2959034at2759"/>
<feature type="region of interest" description="Disordered" evidence="1">
    <location>
        <begin position="422"/>
        <end position="485"/>
    </location>
</feature>
<protein>
    <submittedName>
        <fullName evidence="2">Uncharacterized protein</fullName>
    </submittedName>
</protein>
<evidence type="ECO:0000256" key="1">
    <source>
        <dbReference type="SAM" id="MobiDB-lite"/>
    </source>
</evidence>
<keyword evidence="3" id="KW-1185">Reference proteome</keyword>
<reference evidence="2 3" key="1">
    <citation type="submission" date="2016-06" db="EMBL/GenBank/DDBJ databases">
        <title>Comparative genomics of the ectomycorrhizal sister species Rhizopogon vinicolor and Rhizopogon vesiculosus (Basidiomycota: Boletales) reveals a divergence of the mating type B locus.</title>
        <authorList>
            <consortium name="DOE Joint Genome Institute"/>
            <person name="Mujic A.B."/>
            <person name="Kuo A."/>
            <person name="Tritt A."/>
            <person name="Lipzen A."/>
            <person name="Chen C."/>
            <person name="Johnson J."/>
            <person name="Sharma A."/>
            <person name="Barry K."/>
            <person name="Grigoriev I.V."/>
            <person name="Spatafora J.W."/>
        </authorList>
    </citation>
    <scope>NUCLEOTIDE SEQUENCE [LARGE SCALE GENOMIC DNA]</scope>
    <source>
        <strain evidence="2 3">AM-OR11-026</strain>
    </source>
</reference>
<feature type="compositionally biased region" description="Low complexity" evidence="1">
    <location>
        <begin position="464"/>
        <end position="477"/>
    </location>
</feature>
<proteinExistence type="predicted"/>
<organism evidence="2 3">
    <name type="scientific">Rhizopogon vinicolor AM-OR11-026</name>
    <dbReference type="NCBI Taxonomy" id="1314800"/>
    <lineage>
        <taxon>Eukaryota</taxon>
        <taxon>Fungi</taxon>
        <taxon>Dikarya</taxon>
        <taxon>Basidiomycota</taxon>
        <taxon>Agaricomycotina</taxon>
        <taxon>Agaricomycetes</taxon>
        <taxon>Agaricomycetidae</taxon>
        <taxon>Boletales</taxon>
        <taxon>Suillineae</taxon>
        <taxon>Rhizopogonaceae</taxon>
        <taxon>Rhizopogon</taxon>
    </lineage>
</organism>
<name>A0A1B7MT08_9AGAM</name>
<feature type="compositionally biased region" description="Basic residues" evidence="1">
    <location>
        <begin position="375"/>
        <end position="390"/>
    </location>
</feature>
<dbReference type="Proteomes" id="UP000092154">
    <property type="component" value="Unassembled WGS sequence"/>
</dbReference>
<evidence type="ECO:0000313" key="2">
    <source>
        <dbReference type="EMBL" id="OAX35743.1"/>
    </source>
</evidence>
<accession>A0A1B7MT08</accession>
<sequence>MIVTDNLKPPEIDPPPPAYDTLSIHQSPGGAPSIPNITITNSHDDEAGPSAIANVHEAEPPRRWAHRLPRIRSNIDFAAERHNDTGFIPKSPADVDKSLPERPPFDTCQTVPVIVDSSSYQKHKHRNARKSGQSSWLSRLPFTSSRNTKQVRQSVLALIHDLVVSPPATLTDAHEILASCAESCSAKNLSLSALLQEAVVAGHGPIYWAIVNYRPSLLDALLTHAMPLTPATLSEMRNACLVASNQVLFHSLRLRVGLCASGLRTADKLLLDLRPPDDVHVEQGRNGAFAATLDIAMWQKRIRAVGSVSVEFIASGRIFALTFFTTDRPQPNSKSKRAVGSWNASLSVLEHSMATYVDAVVVIDQPPPLPSPSHSLRKKGLAPPKGHMHRSSFSYGGKGYDIKNKAGLKSREAKQWDFNYDDRVHTRSPSPATPSGAHPQKHEHAQTLPLPHVKPNYPLVQTHSSASLRQSSSPSSSHTITPVLDGITTHASKKQLERLKLGTSRRAPVVLRLCAGEAMLACRMKKKKEGGYFQLGL</sequence>
<feature type="region of interest" description="Disordered" evidence="1">
    <location>
        <begin position="1"/>
        <end position="33"/>
    </location>
</feature>
<feature type="region of interest" description="Disordered" evidence="1">
    <location>
        <begin position="367"/>
        <end position="396"/>
    </location>
</feature>
<dbReference type="InParanoid" id="A0A1B7MT08"/>
<dbReference type="STRING" id="1314800.A0A1B7MT08"/>
<gene>
    <name evidence="2" type="ORF">K503DRAFT_696439</name>
</gene>
<dbReference type="AlphaFoldDB" id="A0A1B7MT08"/>